<protein>
    <recommendedName>
        <fullName evidence="4">tRNA pseudouridine synthase A</fullName>
        <ecNumber evidence="4">5.4.99.12</ecNumber>
    </recommendedName>
    <alternativeName>
        <fullName evidence="4">tRNA pseudouridine(38-40) synthase</fullName>
    </alternativeName>
    <alternativeName>
        <fullName evidence="4">tRNA pseudouridylate synthase I</fullName>
    </alternativeName>
    <alternativeName>
        <fullName evidence="4">tRNA-uridine isomerase I</fullName>
    </alternativeName>
</protein>
<dbReference type="PANTHER" id="PTHR11142:SF0">
    <property type="entry name" value="TRNA PSEUDOURIDINE SYNTHASE-LIKE 1"/>
    <property type="match status" value="1"/>
</dbReference>
<dbReference type="InterPro" id="IPR020095">
    <property type="entry name" value="PsdUridine_synth_TruA_C"/>
</dbReference>
<dbReference type="HAMAP" id="MF_00171">
    <property type="entry name" value="TruA"/>
    <property type="match status" value="1"/>
</dbReference>
<comment type="catalytic activity">
    <reaction evidence="4 5">
        <text>uridine(38/39/40) in tRNA = pseudouridine(38/39/40) in tRNA</text>
        <dbReference type="Rhea" id="RHEA:22376"/>
        <dbReference type="Rhea" id="RHEA-COMP:10085"/>
        <dbReference type="Rhea" id="RHEA-COMP:10087"/>
        <dbReference type="ChEBI" id="CHEBI:65314"/>
        <dbReference type="ChEBI" id="CHEBI:65315"/>
        <dbReference type="EC" id="5.4.99.12"/>
    </reaction>
</comment>
<dbReference type="InterPro" id="IPR020094">
    <property type="entry name" value="TruA/RsuA/RluB/E/F_N"/>
</dbReference>
<evidence type="ECO:0000256" key="1">
    <source>
        <dbReference type="ARBA" id="ARBA00009375"/>
    </source>
</evidence>
<dbReference type="Gene3D" id="3.30.70.660">
    <property type="entry name" value="Pseudouridine synthase I, catalytic domain, C-terminal subdomain"/>
    <property type="match status" value="1"/>
</dbReference>
<sequence length="272" mass="30710">MSEPLQQRWCAAIEYDGSGFRGWQAQQPGVRTVQALVVDALSYVADHPVEVVCAGRTDAGVHALNQLVHFDSHSRRPERAWVLGSNSRLPDDINVRWVAPVAADFHARYSARSRSYRYVIWNRPTRTALGRHRAAWVYHRLDADAMHRAAQGLVGEHDFTSFRAVACQSPTPWRSLEWIQIRRDDDLVVMDVRANAFLHHMVRNIAGVLMTVGKGEASEDWPARLLGLRDRRQGGITAPAQGLYFVGVRYPDYPEVDDKTRPAQEPMLPGPL</sequence>
<evidence type="ECO:0000256" key="4">
    <source>
        <dbReference type="HAMAP-Rule" id="MF_00171"/>
    </source>
</evidence>
<keyword evidence="2 4" id="KW-0819">tRNA processing</keyword>
<keyword evidence="8" id="KW-1185">Reference proteome</keyword>
<dbReference type="Pfam" id="PF01416">
    <property type="entry name" value="PseudoU_synth_1"/>
    <property type="match status" value="2"/>
</dbReference>
<evidence type="ECO:0000256" key="5">
    <source>
        <dbReference type="RuleBase" id="RU003792"/>
    </source>
</evidence>
<dbReference type="CDD" id="cd02570">
    <property type="entry name" value="PseudoU_synth_EcTruA"/>
    <property type="match status" value="1"/>
</dbReference>
<comment type="caution">
    <text evidence="4">Lacks conserved residue(s) required for the propagation of feature annotation.</text>
</comment>
<feature type="domain" description="Pseudouridine synthase I TruA alpha/beta" evidence="6">
    <location>
        <begin position="11"/>
        <end position="110"/>
    </location>
</feature>
<dbReference type="SUPFAM" id="SSF55120">
    <property type="entry name" value="Pseudouridine synthase"/>
    <property type="match status" value="1"/>
</dbReference>
<dbReference type="Proteomes" id="UP001523550">
    <property type="component" value="Unassembled WGS sequence"/>
</dbReference>
<feature type="active site" description="Nucleophile" evidence="4">
    <location>
        <position position="58"/>
    </location>
</feature>
<dbReference type="InterPro" id="IPR020097">
    <property type="entry name" value="PsdUridine_synth_TruA_a/b_dom"/>
</dbReference>
<evidence type="ECO:0000259" key="6">
    <source>
        <dbReference type="Pfam" id="PF01416"/>
    </source>
</evidence>
<evidence type="ECO:0000313" key="8">
    <source>
        <dbReference type="Proteomes" id="UP001523550"/>
    </source>
</evidence>
<accession>A0ABT1GA23</accession>
<dbReference type="GO" id="GO:0160147">
    <property type="term" value="F:tRNA pseudouridine(38-40) synthase activity"/>
    <property type="evidence" value="ECO:0007669"/>
    <property type="project" value="UniProtKB-EC"/>
</dbReference>
<dbReference type="NCBIfam" id="TIGR00071">
    <property type="entry name" value="hisT_truA"/>
    <property type="match status" value="1"/>
</dbReference>
<comment type="similarity">
    <text evidence="1 4 5">Belongs to the tRNA pseudouridine synthase TruA family.</text>
</comment>
<dbReference type="RefSeq" id="WP_253446461.1">
    <property type="nucleotide sequence ID" value="NZ_JALJYF010000001.1"/>
</dbReference>
<evidence type="ECO:0000256" key="3">
    <source>
        <dbReference type="ARBA" id="ARBA00023235"/>
    </source>
</evidence>
<dbReference type="PIRSF" id="PIRSF001430">
    <property type="entry name" value="tRNA_psdUrid_synth"/>
    <property type="match status" value="1"/>
</dbReference>
<gene>
    <name evidence="4" type="primary">truA</name>
    <name evidence="7" type="ORF">J2T60_001068</name>
</gene>
<dbReference type="EMBL" id="JALJYF010000001">
    <property type="protein sequence ID" value="MCP1727103.1"/>
    <property type="molecule type" value="Genomic_DNA"/>
</dbReference>
<dbReference type="Gene3D" id="3.30.70.580">
    <property type="entry name" value="Pseudouridine synthase I, catalytic domain, N-terminal subdomain"/>
    <property type="match status" value="1"/>
</dbReference>
<name>A0ABT1GA23_9GAMM</name>
<feature type="binding site" evidence="4">
    <location>
        <position position="116"/>
    </location>
    <ligand>
        <name>substrate</name>
    </ligand>
</feature>
<evidence type="ECO:0000256" key="2">
    <source>
        <dbReference type="ARBA" id="ARBA00022694"/>
    </source>
</evidence>
<proteinExistence type="inferred from homology"/>
<keyword evidence="3 4" id="KW-0413">Isomerase</keyword>
<dbReference type="PANTHER" id="PTHR11142">
    <property type="entry name" value="PSEUDOURIDYLATE SYNTHASE"/>
    <property type="match status" value="1"/>
</dbReference>
<comment type="caution">
    <text evidence="7">The sequence shown here is derived from an EMBL/GenBank/DDBJ whole genome shotgun (WGS) entry which is preliminary data.</text>
</comment>
<organism evidence="7 8">
    <name type="scientific">Natronospira proteinivora</name>
    <dbReference type="NCBI Taxonomy" id="1807133"/>
    <lineage>
        <taxon>Bacteria</taxon>
        <taxon>Pseudomonadati</taxon>
        <taxon>Pseudomonadota</taxon>
        <taxon>Gammaproteobacteria</taxon>
        <taxon>Natronospirales</taxon>
        <taxon>Natronospiraceae</taxon>
        <taxon>Natronospira</taxon>
    </lineage>
</organism>
<comment type="subunit">
    <text evidence="4">Homodimer.</text>
</comment>
<feature type="domain" description="Pseudouridine synthase I TruA alpha/beta" evidence="6">
    <location>
        <begin position="149"/>
        <end position="251"/>
    </location>
</feature>
<evidence type="ECO:0000313" key="7">
    <source>
        <dbReference type="EMBL" id="MCP1727103.1"/>
    </source>
</evidence>
<dbReference type="InterPro" id="IPR001406">
    <property type="entry name" value="PsdUridine_synth_TruA"/>
</dbReference>
<dbReference type="InterPro" id="IPR020103">
    <property type="entry name" value="PsdUridine_synth_cat_dom_sf"/>
</dbReference>
<comment type="function">
    <text evidence="4">Formation of pseudouridine at positions 38, 39 and 40 in the anticodon stem and loop of transfer RNAs.</text>
</comment>
<dbReference type="EC" id="5.4.99.12" evidence="4"/>
<reference evidence="7 8" key="1">
    <citation type="submission" date="2022-03" db="EMBL/GenBank/DDBJ databases">
        <title>Genomic Encyclopedia of Type Strains, Phase III (KMG-III): the genomes of soil and plant-associated and newly described type strains.</title>
        <authorList>
            <person name="Whitman W."/>
        </authorList>
    </citation>
    <scope>NUCLEOTIDE SEQUENCE [LARGE SCALE GENOMIC DNA]</scope>
    <source>
        <strain evidence="7 8">BSker1</strain>
    </source>
</reference>